<keyword evidence="7" id="KW-0378">Hydrolase</keyword>
<dbReference type="Pfam" id="PF01694">
    <property type="entry name" value="Rhomboid"/>
    <property type="match status" value="1"/>
</dbReference>
<evidence type="ECO:0000313" key="7">
    <source>
        <dbReference type="EMBL" id="NUZ04588.1"/>
    </source>
</evidence>
<keyword evidence="8" id="KW-1185">Reference proteome</keyword>
<dbReference type="AlphaFoldDB" id="A0A7Y6NJZ4"/>
<dbReference type="InterPro" id="IPR035952">
    <property type="entry name" value="Rhomboid-like_sf"/>
</dbReference>
<feature type="domain" description="Peptidase S54 rhomboid" evidence="6">
    <location>
        <begin position="61"/>
        <end position="204"/>
    </location>
</feature>
<keyword evidence="4 5" id="KW-0472">Membrane</keyword>
<sequence length="223" mass="22752">MTRAEGAWAGLAALLGIAALAVGWWGDPSQLGQALGAGPASGAASFGIRALDWQPGLAAAEPWRAWTAASVHFSLRHLVVNVGGAALVALLGVIGAVPRRMVVAWFVAWPLTHVGLLLRPELAHYGGLSGVLHAGVAVAAFQLVVAERGVRRAIGAAILAGVVLKVLNEAPWGATLRRPAGWDIAVAPLAHATGLVSGVLCAALAQAWARVGRRRARGPGGLD</sequence>
<evidence type="ECO:0000256" key="2">
    <source>
        <dbReference type="ARBA" id="ARBA00022692"/>
    </source>
</evidence>
<gene>
    <name evidence="7" type="primary">rrtA</name>
    <name evidence="7" type="ORF">HQN59_02330</name>
</gene>
<dbReference type="EMBL" id="JABWMJ010000001">
    <property type="protein sequence ID" value="NUZ04588.1"/>
    <property type="molecule type" value="Genomic_DNA"/>
</dbReference>
<evidence type="ECO:0000259" key="6">
    <source>
        <dbReference type="Pfam" id="PF01694"/>
    </source>
</evidence>
<dbReference type="SUPFAM" id="SSF144091">
    <property type="entry name" value="Rhomboid-like"/>
    <property type="match status" value="1"/>
</dbReference>
<comment type="subcellular location">
    <subcellularLocation>
        <location evidence="1">Membrane</location>
        <topology evidence="1">Multi-pass membrane protein</topology>
    </subcellularLocation>
</comment>
<comment type="caution">
    <text evidence="7">The sequence shown here is derived from an EMBL/GenBank/DDBJ whole genome shotgun (WGS) entry which is preliminary data.</text>
</comment>
<feature type="transmembrane region" description="Helical" evidence="5">
    <location>
        <begin position="102"/>
        <end position="119"/>
    </location>
</feature>
<reference evidence="7 8" key="1">
    <citation type="submission" date="2020-06" db="EMBL/GenBank/DDBJ databases">
        <title>Schlegella sp. ID0723 isolated from air conditioner.</title>
        <authorList>
            <person name="Kim D.Y."/>
            <person name="Kim D.-U."/>
        </authorList>
    </citation>
    <scope>NUCLEOTIDE SEQUENCE [LARGE SCALE GENOMIC DNA]</scope>
    <source>
        <strain evidence="7 8">ID0723</strain>
    </source>
</reference>
<accession>A0A7Y6NJZ4</accession>
<feature type="transmembrane region" description="Helical" evidence="5">
    <location>
        <begin position="78"/>
        <end position="97"/>
    </location>
</feature>
<evidence type="ECO:0000256" key="5">
    <source>
        <dbReference type="SAM" id="Phobius"/>
    </source>
</evidence>
<keyword evidence="2 5" id="KW-0812">Transmembrane</keyword>
<evidence type="ECO:0000313" key="8">
    <source>
        <dbReference type="Proteomes" id="UP000529637"/>
    </source>
</evidence>
<dbReference type="EC" id="3.4.21.-" evidence="7"/>
<feature type="transmembrane region" description="Helical" evidence="5">
    <location>
        <begin position="184"/>
        <end position="205"/>
    </location>
</feature>
<protein>
    <submittedName>
        <fullName evidence="7">Rhombosortase</fullName>
        <ecNumber evidence="7">3.4.21.-</ecNumber>
    </submittedName>
</protein>
<dbReference type="Gene3D" id="1.20.1540.10">
    <property type="entry name" value="Rhomboid-like"/>
    <property type="match status" value="1"/>
</dbReference>
<dbReference type="NCBIfam" id="TIGR03902">
    <property type="entry name" value="rhom_GG_sort"/>
    <property type="match status" value="1"/>
</dbReference>
<evidence type="ECO:0000256" key="1">
    <source>
        <dbReference type="ARBA" id="ARBA00004141"/>
    </source>
</evidence>
<evidence type="ECO:0000256" key="4">
    <source>
        <dbReference type="ARBA" id="ARBA00023136"/>
    </source>
</evidence>
<feature type="transmembrane region" description="Helical" evidence="5">
    <location>
        <begin position="153"/>
        <end position="172"/>
    </location>
</feature>
<feature type="transmembrane region" description="Helical" evidence="5">
    <location>
        <begin position="7"/>
        <end position="26"/>
    </location>
</feature>
<organism evidence="7 8">
    <name type="scientific">Piscinibacter koreensis</name>
    <dbReference type="NCBI Taxonomy" id="2742824"/>
    <lineage>
        <taxon>Bacteria</taxon>
        <taxon>Pseudomonadati</taxon>
        <taxon>Pseudomonadota</taxon>
        <taxon>Betaproteobacteria</taxon>
        <taxon>Burkholderiales</taxon>
        <taxon>Sphaerotilaceae</taxon>
        <taxon>Piscinibacter</taxon>
    </lineage>
</organism>
<dbReference type="RefSeq" id="WP_176065654.1">
    <property type="nucleotide sequence ID" value="NZ_JABWMJ010000001.1"/>
</dbReference>
<name>A0A7Y6NJZ4_9BURK</name>
<dbReference type="InterPro" id="IPR022764">
    <property type="entry name" value="Peptidase_S54_rhomboid_dom"/>
</dbReference>
<proteinExistence type="predicted"/>
<dbReference type="GO" id="GO:0004252">
    <property type="term" value="F:serine-type endopeptidase activity"/>
    <property type="evidence" value="ECO:0007669"/>
    <property type="project" value="InterPro"/>
</dbReference>
<feature type="transmembrane region" description="Helical" evidence="5">
    <location>
        <begin position="125"/>
        <end position="146"/>
    </location>
</feature>
<dbReference type="InterPro" id="IPR023826">
    <property type="entry name" value="Rhom-like_SP_proteobac"/>
</dbReference>
<dbReference type="Proteomes" id="UP000529637">
    <property type="component" value="Unassembled WGS sequence"/>
</dbReference>
<dbReference type="GO" id="GO:0016020">
    <property type="term" value="C:membrane"/>
    <property type="evidence" value="ECO:0007669"/>
    <property type="project" value="UniProtKB-SubCell"/>
</dbReference>
<evidence type="ECO:0000256" key="3">
    <source>
        <dbReference type="ARBA" id="ARBA00022989"/>
    </source>
</evidence>
<keyword evidence="3 5" id="KW-1133">Transmembrane helix</keyword>